<feature type="non-terminal residue" evidence="1">
    <location>
        <position position="1"/>
    </location>
</feature>
<proteinExistence type="predicted"/>
<dbReference type="EMBL" id="KV907235">
    <property type="protein sequence ID" value="OON13640.1"/>
    <property type="molecule type" value="Genomic_DNA"/>
</dbReference>
<organism evidence="1 2">
    <name type="scientific">Opisthorchis viverrini</name>
    <name type="common">Southeast Asian liver fluke</name>
    <dbReference type="NCBI Taxonomy" id="6198"/>
    <lineage>
        <taxon>Eukaryota</taxon>
        <taxon>Metazoa</taxon>
        <taxon>Spiralia</taxon>
        <taxon>Lophotrochozoa</taxon>
        <taxon>Platyhelminthes</taxon>
        <taxon>Trematoda</taxon>
        <taxon>Digenea</taxon>
        <taxon>Opisthorchiida</taxon>
        <taxon>Opisthorchiata</taxon>
        <taxon>Opisthorchiidae</taxon>
        <taxon>Opisthorchis</taxon>
    </lineage>
</organism>
<dbReference type="PANTHER" id="PTHR47331">
    <property type="entry name" value="PHD-TYPE DOMAIN-CONTAINING PROTEIN"/>
    <property type="match status" value="1"/>
</dbReference>
<evidence type="ECO:0000313" key="2">
    <source>
        <dbReference type="Proteomes" id="UP000243686"/>
    </source>
</evidence>
<dbReference type="AlphaFoldDB" id="A0A1S8WGR4"/>
<protein>
    <recommendedName>
        <fullName evidence="3">Pao retrotransposon peptidase</fullName>
    </recommendedName>
</protein>
<keyword evidence="2" id="KW-1185">Reference proteome</keyword>
<dbReference type="InterPro" id="IPR008042">
    <property type="entry name" value="Retrotrans_Pao"/>
</dbReference>
<evidence type="ECO:0000313" key="1">
    <source>
        <dbReference type="EMBL" id="OON13640.1"/>
    </source>
</evidence>
<dbReference type="Proteomes" id="UP000243686">
    <property type="component" value="Unassembled WGS sequence"/>
</dbReference>
<evidence type="ECO:0008006" key="3">
    <source>
        <dbReference type="Google" id="ProtNLM"/>
    </source>
</evidence>
<sequence>ITDVPFKWGFHLHKWVSNFPDALQGLPSSDRMEAVVEMFPKTMNTQRALCFEWDLSSVIFCFRFHIPEKPLTRRGILAAVCSLFDPLGLVSPVYLTAKQLLQELCKAGLGWDSPVSEDHSIRWHSWLNLVKSIGNPADLACRGIKGTDDLSHWMYGPEFINEPKTVVSPLTPDRIPDGVELKASRVTINVISTRSVSGRLFARSSSWFVLLKPVAWLRRFIHYIMHKFGRSVVMPFVVKELTEARVVVIRQVQADVYSDELTLLKADTQSEPIRALVLRKLCPILLDGVL</sequence>
<gene>
    <name evidence="1" type="ORF">X801_10585</name>
</gene>
<name>A0A1S8WGR4_OPIVI</name>
<dbReference type="Pfam" id="PF05380">
    <property type="entry name" value="Peptidase_A17"/>
    <property type="match status" value="1"/>
</dbReference>
<reference evidence="1 2" key="1">
    <citation type="submission" date="2015-03" db="EMBL/GenBank/DDBJ databases">
        <title>Draft genome of the nematode, Opisthorchis viverrini.</title>
        <authorList>
            <person name="Mitreva M."/>
        </authorList>
    </citation>
    <scope>NUCLEOTIDE SEQUENCE [LARGE SCALE GENOMIC DNA]</scope>
    <source>
        <strain evidence="1">Khon Kaen</strain>
    </source>
</reference>
<feature type="non-terminal residue" evidence="1">
    <location>
        <position position="290"/>
    </location>
</feature>
<accession>A0A1S8WGR4</accession>